<evidence type="ECO:0000256" key="5">
    <source>
        <dbReference type="ARBA" id="ARBA00022964"/>
    </source>
</evidence>
<dbReference type="InterPro" id="IPR037151">
    <property type="entry name" value="AlkB-like_sf"/>
</dbReference>
<protein>
    <submittedName>
        <fullName evidence="10">Alkylated DNA repair dioxygenase AlkB</fullName>
    </submittedName>
</protein>
<comment type="caution">
    <text evidence="10">The sequence shown here is derived from an EMBL/GenBank/DDBJ whole genome shotgun (WGS) entry which is preliminary data.</text>
</comment>
<comment type="cofactor">
    <cofactor evidence="1">
        <name>Fe(2+)</name>
        <dbReference type="ChEBI" id="CHEBI:29033"/>
    </cofactor>
</comment>
<accession>A0A4R8DHG2</accession>
<evidence type="ECO:0000256" key="6">
    <source>
        <dbReference type="ARBA" id="ARBA00023002"/>
    </source>
</evidence>
<dbReference type="PANTHER" id="PTHR31212">
    <property type="entry name" value="ALPHA-KETOGLUTARATE-DEPENDENT DIOXYGENASE ALKB HOMOLOG 3"/>
    <property type="match status" value="1"/>
</dbReference>
<keyword evidence="11" id="KW-1185">Reference proteome</keyword>
<dbReference type="GO" id="GO:0006307">
    <property type="term" value="P:DNA alkylation repair"/>
    <property type="evidence" value="ECO:0007669"/>
    <property type="project" value="InterPro"/>
</dbReference>
<feature type="domain" description="Fe2OG dioxygenase" evidence="9">
    <location>
        <begin position="100"/>
        <end position="197"/>
    </location>
</feature>
<organism evidence="10 11">
    <name type="scientific">Dinghuibacter silviterrae</name>
    <dbReference type="NCBI Taxonomy" id="1539049"/>
    <lineage>
        <taxon>Bacteria</taxon>
        <taxon>Pseudomonadati</taxon>
        <taxon>Bacteroidota</taxon>
        <taxon>Chitinophagia</taxon>
        <taxon>Chitinophagales</taxon>
        <taxon>Chitinophagaceae</taxon>
        <taxon>Dinghuibacter</taxon>
    </lineage>
</organism>
<dbReference type="GO" id="GO:0016705">
    <property type="term" value="F:oxidoreductase activity, acting on paired donors, with incorporation or reduction of molecular oxygen"/>
    <property type="evidence" value="ECO:0007669"/>
    <property type="project" value="UniProtKB-ARBA"/>
</dbReference>
<evidence type="ECO:0000313" key="10">
    <source>
        <dbReference type="EMBL" id="TDW96975.1"/>
    </source>
</evidence>
<dbReference type="EMBL" id="SODV01000002">
    <property type="protein sequence ID" value="TDW96975.1"/>
    <property type="molecule type" value="Genomic_DNA"/>
</dbReference>
<dbReference type="GO" id="GO:0140097">
    <property type="term" value="F:catalytic activity, acting on DNA"/>
    <property type="evidence" value="ECO:0007669"/>
    <property type="project" value="UniProtKB-ARBA"/>
</dbReference>
<evidence type="ECO:0000256" key="4">
    <source>
        <dbReference type="ARBA" id="ARBA00022842"/>
    </source>
</evidence>
<dbReference type="InterPro" id="IPR005123">
    <property type="entry name" value="Oxoglu/Fe-dep_dioxygenase_dom"/>
</dbReference>
<dbReference type="GO" id="GO:0051213">
    <property type="term" value="F:dioxygenase activity"/>
    <property type="evidence" value="ECO:0007669"/>
    <property type="project" value="UniProtKB-KW"/>
</dbReference>
<dbReference type="FunFam" id="2.60.120.590:FF:000004">
    <property type="entry name" value="DNA oxidative demethylase ALKBH2"/>
    <property type="match status" value="1"/>
</dbReference>
<dbReference type="PROSITE" id="PS51471">
    <property type="entry name" value="FE2OG_OXY"/>
    <property type="match status" value="1"/>
</dbReference>
<dbReference type="Pfam" id="PF13532">
    <property type="entry name" value="2OG-FeII_Oxy_2"/>
    <property type="match status" value="1"/>
</dbReference>
<dbReference type="InterPro" id="IPR027450">
    <property type="entry name" value="AlkB-like"/>
</dbReference>
<sequence length="201" mass="22827">MIDLFTHYGTNLLPYDGEVRYFGPILAQANDYLARLLADIPWQHDQVFVQGQLRNTRRKVAWFGDHSFAYTYSGVAHHALPWTPVLNELKTIVQGVGKASFNSCLLNLYADGSEAMSWHSDNEASLGVNTTIASLSLGAERRFLFRHKKTRETVEVFLEQGSLLVMKGETQTHWLHSLPVTAKINKPRVNLTFRTFLYVGE</sequence>
<dbReference type="SUPFAM" id="SSF51197">
    <property type="entry name" value="Clavaminate synthase-like"/>
    <property type="match status" value="1"/>
</dbReference>
<keyword evidence="3" id="KW-0227">DNA damage</keyword>
<proteinExistence type="predicted"/>
<dbReference type="PANTHER" id="PTHR31212:SF4">
    <property type="entry name" value="ALPHA-KETOGLUTARATE-DEPENDENT DIOXYGENASE ALKB HOMOLOG 3"/>
    <property type="match status" value="1"/>
</dbReference>
<dbReference type="Proteomes" id="UP000294498">
    <property type="component" value="Unassembled WGS sequence"/>
</dbReference>
<dbReference type="Gene3D" id="2.60.120.590">
    <property type="entry name" value="Alpha-ketoglutarate-dependent dioxygenase AlkB-like"/>
    <property type="match status" value="1"/>
</dbReference>
<dbReference type="RefSeq" id="WP_246073775.1">
    <property type="nucleotide sequence ID" value="NZ_SODV01000002.1"/>
</dbReference>
<dbReference type="GO" id="GO:0016787">
    <property type="term" value="F:hydrolase activity"/>
    <property type="evidence" value="ECO:0007669"/>
    <property type="project" value="UniProtKB-ARBA"/>
</dbReference>
<name>A0A4R8DHG2_9BACT</name>
<keyword evidence="8" id="KW-0234">DNA repair</keyword>
<dbReference type="AlphaFoldDB" id="A0A4R8DHG2"/>
<evidence type="ECO:0000256" key="2">
    <source>
        <dbReference type="ARBA" id="ARBA00022723"/>
    </source>
</evidence>
<evidence type="ECO:0000259" key="9">
    <source>
        <dbReference type="PROSITE" id="PS51471"/>
    </source>
</evidence>
<keyword evidence="7" id="KW-0408">Iron</keyword>
<keyword evidence="2" id="KW-0479">Metal-binding</keyword>
<evidence type="ECO:0000256" key="7">
    <source>
        <dbReference type="ARBA" id="ARBA00023004"/>
    </source>
</evidence>
<evidence type="ECO:0000313" key="11">
    <source>
        <dbReference type="Proteomes" id="UP000294498"/>
    </source>
</evidence>
<dbReference type="GO" id="GO:0032451">
    <property type="term" value="F:demethylase activity"/>
    <property type="evidence" value="ECO:0007669"/>
    <property type="project" value="UniProtKB-ARBA"/>
</dbReference>
<evidence type="ECO:0000256" key="8">
    <source>
        <dbReference type="ARBA" id="ARBA00023204"/>
    </source>
</evidence>
<reference evidence="10 11" key="1">
    <citation type="submission" date="2019-03" db="EMBL/GenBank/DDBJ databases">
        <title>Genomic Encyclopedia of Type Strains, Phase IV (KMG-IV): sequencing the most valuable type-strain genomes for metagenomic binning, comparative biology and taxonomic classification.</title>
        <authorList>
            <person name="Goeker M."/>
        </authorList>
    </citation>
    <scope>NUCLEOTIDE SEQUENCE [LARGE SCALE GENOMIC DNA]</scope>
    <source>
        <strain evidence="10 11">DSM 100059</strain>
    </source>
</reference>
<dbReference type="InterPro" id="IPR032854">
    <property type="entry name" value="ALKBH3"/>
</dbReference>
<keyword evidence="4" id="KW-0460">Magnesium</keyword>
<dbReference type="GO" id="GO:0046872">
    <property type="term" value="F:metal ion binding"/>
    <property type="evidence" value="ECO:0007669"/>
    <property type="project" value="UniProtKB-KW"/>
</dbReference>
<gene>
    <name evidence="10" type="ORF">EDB95_4811</name>
</gene>
<keyword evidence="6" id="KW-0560">Oxidoreductase</keyword>
<evidence type="ECO:0000256" key="3">
    <source>
        <dbReference type="ARBA" id="ARBA00022763"/>
    </source>
</evidence>
<evidence type="ECO:0000256" key="1">
    <source>
        <dbReference type="ARBA" id="ARBA00001954"/>
    </source>
</evidence>
<keyword evidence="5 10" id="KW-0223">Dioxygenase</keyword>